<sequence length="69" mass="7565">MSKLQGYLNTSADDAKMSLQYLLKRDPQEALSMANQIIAATASLSNKKTLHKTAVTLKKKAEKAIKESV</sequence>
<gene>
    <name evidence="1" type="ORF">HGO26_05405</name>
</gene>
<comment type="caution">
    <text evidence="1">The sequence shown here is derived from an EMBL/GenBank/DDBJ whole genome shotgun (WGS) entry which is preliminary data.</text>
</comment>
<proteinExistence type="predicted"/>
<evidence type="ECO:0000313" key="2">
    <source>
        <dbReference type="Proteomes" id="UP000527352"/>
    </source>
</evidence>
<dbReference type="RefSeq" id="WP_168823765.1">
    <property type="nucleotide sequence ID" value="NZ_JABAEB010000003.1"/>
</dbReference>
<name>A0ABX1KJE8_9GAMM</name>
<accession>A0ABX1KJE8</accession>
<evidence type="ECO:0000313" key="1">
    <source>
        <dbReference type="EMBL" id="NLQ22316.1"/>
    </source>
</evidence>
<organism evidence="1 2">
    <name type="scientific">Shewanella oncorhynchi</name>
    <dbReference type="NCBI Taxonomy" id="2726434"/>
    <lineage>
        <taxon>Bacteria</taxon>
        <taxon>Pseudomonadati</taxon>
        <taxon>Pseudomonadota</taxon>
        <taxon>Gammaproteobacteria</taxon>
        <taxon>Alteromonadales</taxon>
        <taxon>Shewanellaceae</taxon>
        <taxon>Shewanella</taxon>
    </lineage>
</organism>
<protein>
    <submittedName>
        <fullName evidence="1">Uncharacterized protein</fullName>
    </submittedName>
</protein>
<keyword evidence="2" id="KW-1185">Reference proteome</keyword>
<dbReference type="EMBL" id="JABAEB010000003">
    <property type="protein sequence ID" value="NLQ22316.1"/>
    <property type="molecule type" value="Genomic_DNA"/>
</dbReference>
<reference evidence="1 2" key="1">
    <citation type="submission" date="2020-04" db="EMBL/GenBank/DDBJ databases">
        <title>The first description of lens atrophy caused by putative novel Shewanella sp. that is a new emerging pathogen for cultured rainbow trout?</title>
        <authorList>
            <person name="Saticioglu I.B."/>
            <person name="Duman M."/>
            <person name="Altun S."/>
        </authorList>
    </citation>
    <scope>NUCLEOTIDE SEQUENCE [LARGE SCALE GENOMIC DNA]</scope>
    <source>
        <strain evidence="1 2">S-1</strain>
    </source>
</reference>
<dbReference type="Proteomes" id="UP000527352">
    <property type="component" value="Unassembled WGS sequence"/>
</dbReference>